<protein>
    <submittedName>
        <fullName evidence="2">T-complex-associated testis-expressed protein 1</fullName>
    </submittedName>
</protein>
<name>A0A2I4BSW6_AUSLI</name>
<evidence type="ECO:0000313" key="1">
    <source>
        <dbReference type="Proteomes" id="UP000192220"/>
    </source>
</evidence>
<dbReference type="OrthoDB" id="341587at2759"/>
<dbReference type="Proteomes" id="UP000192220">
    <property type="component" value="Unplaced"/>
</dbReference>
<reference evidence="2" key="1">
    <citation type="submission" date="2025-08" db="UniProtKB">
        <authorList>
            <consortium name="RefSeq"/>
        </authorList>
    </citation>
    <scope>IDENTIFICATION</scope>
    <source>
        <strain evidence="2">Quisiro</strain>
        <tissue evidence="2">Liver</tissue>
    </source>
</reference>
<evidence type="ECO:0000313" key="2">
    <source>
        <dbReference type="RefSeq" id="XP_013870851.1"/>
    </source>
</evidence>
<keyword evidence="1" id="KW-1185">Reference proteome</keyword>
<proteinExistence type="predicted"/>
<accession>A0A2I4BSW6</accession>
<dbReference type="KEGG" id="alim:106522401"/>
<dbReference type="GeneID" id="106522401"/>
<dbReference type="AlphaFoldDB" id="A0A2I4BSW6"/>
<dbReference type="InParanoid" id="A0A2I4BSW6"/>
<dbReference type="STRING" id="52670.A0A2I4BSW6"/>
<sequence length="223" mass="26210">MRRIFAENPNWSLVLVPSLSNICLQSIVKNFEVNPVFRELTPSQRLWVQETLSPSLPLSVTASLIPDGVYWKRCCERRWDLCDVSRYGHSWRRMFFERHLENLIELFIPDTTEPKTVLDVLPLCKKYVKRLNISQLLPPIKEPRGEEEDETDLAIGDEHDELYARHFDFGLVLEKLINLEELHVVYRVKECGMNFERKMFQMTKRDCESLGKAVKSSKTLKLL</sequence>
<organism evidence="1 2">
    <name type="scientific">Austrofundulus limnaeus</name>
    <name type="common">Annual killifish</name>
    <dbReference type="NCBI Taxonomy" id="52670"/>
    <lineage>
        <taxon>Eukaryota</taxon>
        <taxon>Metazoa</taxon>
        <taxon>Chordata</taxon>
        <taxon>Craniata</taxon>
        <taxon>Vertebrata</taxon>
        <taxon>Euteleostomi</taxon>
        <taxon>Actinopterygii</taxon>
        <taxon>Neopterygii</taxon>
        <taxon>Teleostei</taxon>
        <taxon>Neoteleostei</taxon>
        <taxon>Acanthomorphata</taxon>
        <taxon>Ovalentaria</taxon>
        <taxon>Atherinomorphae</taxon>
        <taxon>Cyprinodontiformes</taxon>
        <taxon>Rivulidae</taxon>
        <taxon>Austrofundulus</taxon>
    </lineage>
</organism>
<gene>
    <name evidence="2" type="primary">drc5</name>
</gene>
<dbReference type="RefSeq" id="XP_013870851.1">
    <property type="nucleotide sequence ID" value="XM_014015397.1"/>
</dbReference>
<dbReference type="CTD" id="202500"/>